<comment type="caution">
    <text evidence="2">The sequence shown here is derived from an EMBL/GenBank/DDBJ whole genome shotgun (WGS) entry which is preliminary data.</text>
</comment>
<dbReference type="AlphaFoldDB" id="A0AAN6TC44"/>
<gene>
    <name evidence="2" type="ORF">N656DRAFT_145584</name>
</gene>
<dbReference type="GeneID" id="89932768"/>
<feature type="region of interest" description="Disordered" evidence="1">
    <location>
        <begin position="467"/>
        <end position="509"/>
    </location>
</feature>
<reference evidence="2" key="1">
    <citation type="journal article" date="2023" name="Mol. Phylogenet. Evol.">
        <title>Genome-scale phylogeny and comparative genomics of the fungal order Sordariales.</title>
        <authorList>
            <person name="Hensen N."/>
            <person name="Bonometti L."/>
            <person name="Westerberg I."/>
            <person name="Brannstrom I.O."/>
            <person name="Guillou S."/>
            <person name="Cros-Aarteil S."/>
            <person name="Calhoun S."/>
            <person name="Haridas S."/>
            <person name="Kuo A."/>
            <person name="Mondo S."/>
            <person name="Pangilinan J."/>
            <person name="Riley R."/>
            <person name="LaButti K."/>
            <person name="Andreopoulos B."/>
            <person name="Lipzen A."/>
            <person name="Chen C."/>
            <person name="Yan M."/>
            <person name="Daum C."/>
            <person name="Ng V."/>
            <person name="Clum A."/>
            <person name="Steindorff A."/>
            <person name="Ohm R.A."/>
            <person name="Martin F."/>
            <person name="Silar P."/>
            <person name="Natvig D.O."/>
            <person name="Lalanne C."/>
            <person name="Gautier V."/>
            <person name="Ament-Velasquez S.L."/>
            <person name="Kruys A."/>
            <person name="Hutchinson M.I."/>
            <person name="Powell A.J."/>
            <person name="Barry K."/>
            <person name="Miller A.N."/>
            <person name="Grigoriev I.V."/>
            <person name="Debuchy R."/>
            <person name="Gladieux P."/>
            <person name="Hiltunen Thoren M."/>
            <person name="Johannesson H."/>
        </authorList>
    </citation>
    <scope>NUCLEOTIDE SEQUENCE</scope>
    <source>
        <strain evidence="2">CBS 508.74</strain>
    </source>
</reference>
<sequence length="529" mass="59900">MSELPYPYKDESKFEELTVAPASQYDRGWFRFRSGKALPRVRRSGRQVKGPRLLGAMCLHVLANSLSALPDNFVLSLPTHLCWELWNELMGWNSTRPISLRDWAVVSKAFEADGFGEAERQLTSTVSGDKHQGEITIPMGLRRFSQEIPDPRCELSVYTNPLGSLDGCLTYLRIENVKHFQAQELLSLAGLSSLAVLEIVEEESKADAIHRMSTRVARGWSEMTNPFAELRVMILSSGSPGLSEGLLNYVLQFPKLEILDVSALSSSSMFRWRNSRNIAKSLGWEASLPRHESHFVSYADALYDRRTKNHRKSRMENLGLLFEDDRQPVALIPRPRGLLDHDYTKGGHHTGLTDRLDQGWQAFLKGNHSFATPGGIEQIRRLRSGPMISYPEPRQWWAHEGPAGSDVFWFLSLLSHMERDALNSSIQARVLGIPVMTRRFVTLRLRGPCLLPAHRLWSDESRIIFSRSKGGEKQKQKQEAPMDPRPEEEQVQRGLERPGEKEEPNIRLRKRQKLGDVLATFGVPGSGTG</sequence>
<organism evidence="2 3">
    <name type="scientific">Canariomyces notabilis</name>
    <dbReference type="NCBI Taxonomy" id="2074819"/>
    <lineage>
        <taxon>Eukaryota</taxon>
        <taxon>Fungi</taxon>
        <taxon>Dikarya</taxon>
        <taxon>Ascomycota</taxon>
        <taxon>Pezizomycotina</taxon>
        <taxon>Sordariomycetes</taxon>
        <taxon>Sordariomycetidae</taxon>
        <taxon>Sordariales</taxon>
        <taxon>Chaetomiaceae</taxon>
        <taxon>Canariomyces</taxon>
    </lineage>
</organism>
<protein>
    <submittedName>
        <fullName evidence="2">Uncharacterized protein</fullName>
    </submittedName>
</protein>
<reference evidence="2" key="2">
    <citation type="submission" date="2023-05" db="EMBL/GenBank/DDBJ databases">
        <authorList>
            <consortium name="Lawrence Berkeley National Laboratory"/>
            <person name="Steindorff A."/>
            <person name="Hensen N."/>
            <person name="Bonometti L."/>
            <person name="Westerberg I."/>
            <person name="Brannstrom I.O."/>
            <person name="Guillou S."/>
            <person name="Cros-Aarteil S."/>
            <person name="Calhoun S."/>
            <person name="Haridas S."/>
            <person name="Kuo A."/>
            <person name="Mondo S."/>
            <person name="Pangilinan J."/>
            <person name="Riley R."/>
            <person name="Labutti K."/>
            <person name="Andreopoulos B."/>
            <person name="Lipzen A."/>
            <person name="Chen C."/>
            <person name="Yanf M."/>
            <person name="Daum C."/>
            <person name="Ng V."/>
            <person name="Clum A."/>
            <person name="Ohm R."/>
            <person name="Martin F."/>
            <person name="Silar P."/>
            <person name="Natvig D."/>
            <person name="Lalanne C."/>
            <person name="Gautier V."/>
            <person name="Ament-Velasquez S.L."/>
            <person name="Kruys A."/>
            <person name="Hutchinson M.I."/>
            <person name="Powell A.J."/>
            <person name="Barry K."/>
            <person name="Miller A.N."/>
            <person name="Grigoriev I.V."/>
            <person name="Debuchy R."/>
            <person name="Gladieux P."/>
            <person name="Thoren M.H."/>
            <person name="Johannesson H."/>
        </authorList>
    </citation>
    <scope>NUCLEOTIDE SEQUENCE</scope>
    <source>
        <strain evidence="2">CBS 508.74</strain>
    </source>
</reference>
<dbReference type="RefSeq" id="XP_064669212.1">
    <property type="nucleotide sequence ID" value="XM_064808645.1"/>
</dbReference>
<evidence type="ECO:0000313" key="2">
    <source>
        <dbReference type="EMBL" id="KAK4111642.1"/>
    </source>
</evidence>
<dbReference type="EMBL" id="MU853345">
    <property type="protein sequence ID" value="KAK4111642.1"/>
    <property type="molecule type" value="Genomic_DNA"/>
</dbReference>
<proteinExistence type="predicted"/>
<accession>A0AAN6TC44</accession>
<dbReference type="Proteomes" id="UP001302812">
    <property type="component" value="Unassembled WGS sequence"/>
</dbReference>
<feature type="compositionally biased region" description="Basic and acidic residues" evidence="1">
    <location>
        <begin position="469"/>
        <end position="506"/>
    </location>
</feature>
<keyword evidence="3" id="KW-1185">Reference proteome</keyword>
<name>A0AAN6TC44_9PEZI</name>
<evidence type="ECO:0000313" key="3">
    <source>
        <dbReference type="Proteomes" id="UP001302812"/>
    </source>
</evidence>
<evidence type="ECO:0000256" key="1">
    <source>
        <dbReference type="SAM" id="MobiDB-lite"/>
    </source>
</evidence>